<keyword evidence="1" id="KW-0732">Signal</keyword>
<keyword evidence="3" id="KW-1185">Reference proteome</keyword>
<feature type="signal peptide" evidence="1">
    <location>
        <begin position="1"/>
        <end position="19"/>
    </location>
</feature>
<comment type="caution">
    <text evidence="2">The sequence shown here is derived from an EMBL/GenBank/DDBJ whole genome shotgun (WGS) entry which is preliminary data.</text>
</comment>
<dbReference type="EMBL" id="JBELPZ010000004">
    <property type="protein sequence ID" value="MFL9843945.1"/>
    <property type="molecule type" value="Genomic_DNA"/>
</dbReference>
<dbReference type="RefSeq" id="WP_408084197.1">
    <property type="nucleotide sequence ID" value="NZ_JBELPZ010000004.1"/>
</dbReference>
<protein>
    <recommendedName>
        <fullName evidence="4">DUF4252 domain-containing protein</fullName>
    </recommendedName>
</protein>
<evidence type="ECO:0000313" key="3">
    <source>
        <dbReference type="Proteomes" id="UP001629156"/>
    </source>
</evidence>
<name>A0ABW8YXR6_9FLAO</name>
<evidence type="ECO:0000313" key="2">
    <source>
        <dbReference type="EMBL" id="MFL9843945.1"/>
    </source>
</evidence>
<sequence>MKTCIVTLLILFQGLFAGAQTFGATGLDVQGNFDATKPIYRQWLKLANKPDVTYKFQLTPEGLNDAMKLTERILIENGLDIDNPDIYKSIEADNIKGSDPQVLHKAIQSDKARVNLAWYSPDGSTLHLFLGKYSYEVNVLKAYKAN</sequence>
<feature type="chain" id="PRO_5046402733" description="DUF4252 domain-containing protein" evidence="1">
    <location>
        <begin position="20"/>
        <end position="146"/>
    </location>
</feature>
<dbReference type="Proteomes" id="UP001629156">
    <property type="component" value="Unassembled WGS sequence"/>
</dbReference>
<evidence type="ECO:0000256" key="1">
    <source>
        <dbReference type="SAM" id="SignalP"/>
    </source>
</evidence>
<gene>
    <name evidence="2" type="ORF">ABS766_05880</name>
</gene>
<proteinExistence type="predicted"/>
<reference evidence="2 3" key="1">
    <citation type="submission" date="2024-06" db="EMBL/GenBank/DDBJ databases">
        <authorList>
            <person name="Kaempfer P."/>
            <person name="Viver T."/>
        </authorList>
    </citation>
    <scope>NUCLEOTIDE SEQUENCE [LARGE SCALE GENOMIC DNA]</scope>
    <source>
        <strain evidence="2 3">ST-119</strain>
    </source>
</reference>
<evidence type="ECO:0008006" key="4">
    <source>
        <dbReference type="Google" id="ProtNLM"/>
    </source>
</evidence>
<organism evidence="2 3">
    <name type="scientific">Flavobacterium rhizosphaerae</name>
    <dbReference type="NCBI Taxonomy" id="3163298"/>
    <lineage>
        <taxon>Bacteria</taxon>
        <taxon>Pseudomonadati</taxon>
        <taxon>Bacteroidota</taxon>
        <taxon>Flavobacteriia</taxon>
        <taxon>Flavobacteriales</taxon>
        <taxon>Flavobacteriaceae</taxon>
        <taxon>Flavobacterium</taxon>
    </lineage>
</organism>
<accession>A0ABW8YXR6</accession>